<evidence type="ECO:0000259" key="5">
    <source>
        <dbReference type="PROSITE" id="PS51886"/>
    </source>
</evidence>
<dbReference type="PANTHER" id="PTHR23354">
    <property type="entry name" value="NUCLEOLAR PROTEIN 7/ESTROGEN RECEPTOR COACTIVATOR-RELATED"/>
    <property type="match status" value="1"/>
</dbReference>
<evidence type="ECO:0000313" key="7">
    <source>
        <dbReference type="Proteomes" id="UP000053815"/>
    </source>
</evidence>
<evidence type="ECO:0000256" key="4">
    <source>
        <dbReference type="ARBA" id="ARBA00040604"/>
    </source>
</evidence>
<reference evidence="6" key="1">
    <citation type="submission" date="2014-09" db="EMBL/GenBank/DDBJ databases">
        <title>Draft genome sequence of an oleaginous Mucoromycotina fungus Mucor ambiguus NBRC6742.</title>
        <authorList>
            <person name="Takeda I."/>
            <person name="Yamane N."/>
            <person name="Morita T."/>
            <person name="Tamano K."/>
            <person name="Machida M."/>
            <person name="Baker S."/>
            <person name="Koike H."/>
        </authorList>
    </citation>
    <scope>NUCLEOTIDE SEQUENCE</scope>
    <source>
        <strain evidence="6">NBRC 6742</strain>
    </source>
</reference>
<dbReference type="GO" id="GO:0005634">
    <property type="term" value="C:nucleus"/>
    <property type="evidence" value="ECO:0007669"/>
    <property type="project" value="TreeGrafter"/>
</dbReference>
<dbReference type="GO" id="GO:0006979">
    <property type="term" value="P:response to oxidative stress"/>
    <property type="evidence" value="ECO:0007669"/>
    <property type="project" value="TreeGrafter"/>
</dbReference>
<dbReference type="STRING" id="91626.A0A0C9MHB7"/>
<gene>
    <name evidence="6" type="ORF">MAM1_0023d01966</name>
</gene>
<dbReference type="AlphaFoldDB" id="A0A0C9MHB7"/>
<keyword evidence="7" id="KW-1185">Reference proteome</keyword>
<protein>
    <recommendedName>
        <fullName evidence="4">Oxidation resistance protein 1</fullName>
    </recommendedName>
</protein>
<name>A0A0C9MHB7_9FUNG</name>
<keyword evidence="3" id="KW-0496">Mitochondrion</keyword>
<comment type="similarity">
    <text evidence="2">Belongs to the OXR1 family.</text>
</comment>
<comment type="subcellular location">
    <subcellularLocation>
        <location evidence="1">Mitochondrion</location>
    </subcellularLocation>
</comment>
<dbReference type="Pfam" id="PF07534">
    <property type="entry name" value="TLD"/>
    <property type="match status" value="1"/>
</dbReference>
<proteinExistence type="inferred from homology"/>
<dbReference type="PANTHER" id="PTHR23354:SF62">
    <property type="entry name" value="MUSTARD, ISOFORM V"/>
    <property type="match status" value="1"/>
</dbReference>
<dbReference type="InterPro" id="IPR006571">
    <property type="entry name" value="TLDc_dom"/>
</dbReference>
<dbReference type="Proteomes" id="UP000053815">
    <property type="component" value="Unassembled WGS sequence"/>
</dbReference>
<dbReference type="SMART" id="SM00584">
    <property type="entry name" value="TLDc"/>
    <property type="match status" value="1"/>
</dbReference>
<dbReference type="OrthoDB" id="26679at2759"/>
<organism evidence="6">
    <name type="scientific">Mucor ambiguus</name>
    <dbReference type="NCBI Taxonomy" id="91626"/>
    <lineage>
        <taxon>Eukaryota</taxon>
        <taxon>Fungi</taxon>
        <taxon>Fungi incertae sedis</taxon>
        <taxon>Mucoromycota</taxon>
        <taxon>Mucoromycotina</taxon>
        <taxon>Mucoromycetes</taxon>
        <taxon>Mucorales</taxon>
        <taxon>Mucorineae</taxon>
        <taxon>Mucoraceae</taxon>
        <taxon>Mucor</taxon>
    </lineage>
</organism>
<feature type="domain" description="TLDc" evidence="5">
    <location>
        <begin position="60"/>
        <end position="233"/>
    </location>
</feature>
<accession>A0A0C9MHB7</accession>
<evidence type="ECO:0000256" key="1">
    <source>
        <dbReference type="ARBA" id="ARBA00004173"/>
    </source>
</evidence>
<evidence type="ECO:0000256" key="3">
    <source>
        <dbReference type="ARBA" id="ARBA00023128"/>
    </source>
</evidence>
<dbReference type="GO" id="GO:0005739">
    <property type="term" value="C:mitochondrion"/>
    <property type="evidence" value="ECO:0007669"/>
    <property type="project" value="UniProtKB-SubCell"/>
</dbReference>
<dbReference type="PROSITE" id="PS51886">
    <property type="entry name" value="TLDC"/>
    <property type="match status" value="1"/>
</dbReference>
<dbReference type="EMBL" id="DF836312">
    <property type="protein sequence ID" value="GAN02522.1"/>
    <property type="molecule type" value="Genomic_DNA"/>
</dbReference>
<evidence type="ECO:0000256" key="2">
    <source>
        <dbReference type="ARBA" id="ARBA00009540"/>
    </source>
</evidence>
<evidence type="ECO:0000313" key="6">
    <source>
        <dbReference type="EMBL" id="GAN02522.1"/>
    </source>
</evidence>
<sequence>MSIKFNDAPSSILTPSTIQCTRFYTSASLPMAALSNVKKRYSSMHEMKKYLVKETGGHAGIIKSQSMPIIKSSPPLKLLQRSSTTSACLDYMLATNVRMNQHGASLNTLYQKSHNKGPCLLVIQDDQDEVFGAYLSEGIHIDTSCYGTGECFLWRQNKSTKQVSVYHWTMLNDYMMYGNQDFFAIGGGQGSFGLWVHSDLTHGYSQPCPTFNNPMLGKSPSFECIGLEIWEFHF</sequence>